<dbReference type="PANTHER" id="PTHR23234">
    <property type="entry name" value="ZNF44 PROTEIN"/>
    <property type="match status" value="1"/>
</dbReference>
<dbReference type="Gene3D" id="3.30.160.60">
    <property type="entry name" value="Classic Zinc Finger"/>
    <property type="match status" value="6"/>
</dbReference>
<sequence>MMNKDKRQVAEILDLTLKIVHLLTGEDYFIEKKRGEHDKHSDDVPKGTCRTQSPSTELPPSSSIHEGQNEQKILELTNKVTHLLTGEVWQYIEGQKDLPEISIVETCQPPSSPDPSEGKNIAEGFCTATNSSSDCVPQKQSHPISLLGLDCSSVYKPVIEKTTLDVRVIDETMSFVGDFIDTNILPPTEHVQPVYPSTPIKGESISCDRGDRTDTEIYLTPDHVSAENTGIKEEMASREEPLVETIMRPVIGQTPVKYPSTSIKKETTSCEEGNLTNMDIYLQTENMSTYVGEEEGDVNDSDVYTTIDHAWVEGRLPTEEDTIWEGNKVLSGIICNECGLSFHTKSDYTAHMAMHAMETCPTRDKQFSCASCNRSYTCKVDLLTHQRTHTAEKPFSCTESSRRFPKRVNFRVHHRTRTREKPYPCPECGRCFVYRSDLTTHIRSHTGEKPFFCSECGKSFTQKGNLIKHKKIHTGEKPFPCPVCGKYFAQKPSLINHYRIHTGEKPYVCQVCGKTFAQSSNLLTHKRSHTKVENTC</sequence>
<comment type="function">
    <text evidence="1">May be involved in transcriptional regulation.</text>
</comment>
<dbReference type="SUPFAM" id="SSF57667">
    <property type="entry name" value="beta-beta-alpha zinc fingers"/>
    <property type="match status" value="3"/>
</dbReference>
<dbReference type="FunFam" id="3.30.160.60:FF:000100">
    <property type="entry name" value="Zinc finger 45-like"/>
    <property type="match status" value="1"/>
</dbReference>
<dbReference type="InterPro" id="IPR050758">
    <property type="entry name" value="Znf_C2H2-type"/>
</dbReference>
<feature type="domain" description="C2H2-type" evidence="14">
    <location>
        <begin position="479"/>
        <end position="506"/>
    </location>
</feature>
<evidence type="ECO:0000313" key="15">
    <source>
        <dbReference type="Ensembl" id="ENSLLEP00000017260.1"/>
    </source>
</evidence>
<accession>A0A8C5MRT9</accession>
<dbReference type="GO" id="GO:0000122">
    <property type="term" value="P:negative regulation of transcription by RNA polymerase II"/>
    <property type="evidence" value="ECO:0007669"/>
    <property type="project" value="UniProtKB-ARBA"/>
</dbReference>
<organism evidence="15 16">
    <name type="scientific">Leptobrachium leishanense</name>
    <name type="common">Leishan spiny toad</name>
    <dbReference type="NCBI Taxonomy" id="445787"/>
    <lineage>
        <taxon>Eukaryota</taxon>
        <taxon>Metazoa</taxon>
        <taxon>Chordata</taxon>
        <taxon>Craniata</taxon>
        <taxon>Vertebrata</taxon>
        <taxon>Euteleostomi</taxon>
        <taxon>Amphibia</taxon>
        <taxon>Batrachia</taxon>
        <taxon>Anura</taxon>
        <taxon>Pelobatoidea</taxon>
        <taxon>Megophryidae</taxon>
        <taxon>Leptobrachium</taxon>
    </lineage>
</organism>
<evidence type="ECO:0000256" key="10">
    <source>
        <dbReference type="ARBA" id="ARBA00023163"/>
    </source>
</evidence>
<keyword evidence="7" id="KW-0862">Zinc</keyword>
<feature type="domain" description="C2H2-type" evidence="14">
    <location>
        <begin position="451"/>
        <end position="478"/>
    </location>
</feature>
<evidence type="ECO:0000256" key="3">
    <source>
        <dbReference type="ARBA" id="ARBA00006991"/>
    </source>
</evidence>
<dbReference type="SMART" id="SM00355">
    <property type="entry name" value="ZnF_C2H2"/>
    <property type="match status" value="6"/>
</dbReference>
<feature type="domain" description="C2H2-type" evidence="14">
    <location>
        <begin position="423"/>
        <end position="450"/>
    </location>
</feature>
<name>A0A8C5MRT9_9ANUR</name>
<dbReference type="FunFam" id="3.30.160.60:FF:000848">
    <property type="entry name" value="Zinc finger protein 35"/>
    <property type="match status" value="1"/>
</dbReference>
<comment type="subcellular location">
    <subcellularLocation>
        <location evidence="2">Nucleus</location>
    </subcellularLocation>
</comment>
<keyword evidence="11" id="KW-0539">Nucleus</keyword>
<evidence type="ECO:0000256" key="2">
    <source>
        <dbReference type="ARBA" id="ARBA00004123"/>
    </source>
</evidence>
<evidence type="ECO:0000313" key="16">
    <source>
        <dbReference type="Proteomes" id="UP000694569"/>
    </source>
</evidence>
<dbReference type="GO" id="GO:0005634">
    <property type="term" value="C:nucleus"/>
    <property type="evidence" value="ECO:0007669"/>
    <property type="project" value="UniProtKB-SubCell"/>
</dbReference>
<feature type="domain" description="C2H2-type" evidence="14">
    <location>
        <begin position="367"/>
        <end position="394"/>
    </location>
</feature>
<keyword evidence="10" id="KW-0804">Transcription</keyword>
<evidence type="ECO:0000256" key="6">
    <source>
        <dbReference type="ARBA" id="ARBA00022771"/>
    </source>
</evidence>
<evidence type="ECO:0000256" key="9">
    <source>
        <dbReference type="ARBA" id="ARBA00023125"/>
    </source>
</evidence>
<dbReference type="PROSITE" id="PS00028">
    <property type="entry name" value="ZINC_FINGER_C2H2_1"/>
    <property type="match status" value="6"/>
</dbReference>
<feature type="compositionally biased region" description="Polar residues" evidence="13">
    <location>
        <begin position="49"/>
        <end position="66"/>
    </location>
</feature>
<protein>
    <recommendedName>
        <fullName evidence="14">C2H2-type domain-containing protein</fullName>
    </recommendedName>
</protein>
<reference evidence="15" key="1">
    <citation type="submission" date="2025-08" db="UniProtKB">
        <authorList>
            <consortium name="Ensembl"/>
        </authorList>
    </citation>
    <scope>IDENTIFICATION</scope>
</reference>
<comment type="similarity">
    <text evidence="3">Belongs to the krueppel C2H2-type zinc-finger protein family.</text>
</comment>
<evidence type="ECO:0000256" key="8">
    <source>
        <dbReference type="ARBA" id="ARBA00023015"/>
    </source>
</evidence>
<dbReference type="PROSITE" id="PS50157">
    <property type="entry name" value="ZINC_FINGER_C2H2_2"/>
    <property type="match status" value="7"/>
</dbReference>
<feature type="domain" description="C2H2-type" evidence="14">
    <location>
        <begin position="507"/>
        <end position="534"/>
    </location>
</feature>
<keyword evidence="4" id="KW-0479">Metal-binding</keyword>
<keyword evidence="5" id="KW-0677">Repeat</keyword>
<feature type="domain" description="C2H2-type" evidence="14">
    <location>
        <begin position="333"/>
        <end position="360"/>
    </location>
</feature>
<keyword evidence="16" id="KW-1185">Reference proteome</keyword>
<dbReference type="Proteomes" id="UP000694569">
    <property type="component" value="Unplaced"/>
</dbReference>
<dbReference type="PANTHER" id="PTHR23234:SF8">
    <property type="entry name" value="C2H2-TYPE DOMAIN-CONTAINING PROTEIN"/>
    <property type="match status" value="1"/>
</dbReference>
<feature type="domain" description="C2H2-type" evidence="14">
    <location>
        <begin position="395"/>
        <end position="422"/>
    </location>
</feature>
<feature type="region of interest" description="Disordered" evidence="13">
    <location>
        <begin position="35"/>
        <end position="68"/>
    </location>
</feature>
<proteinExistence type="inferred from homology"/>
<dbReference type="GO" id="GO:0008270">
    <property type="term" value="F:zinc ion binding"/>
    <property type="evidence" value="ECO:0007669"/>
    <property type="project" value="UniProtKB-KW"/>
</dbReference>
<dbReference type="GO" id="GO:0003677">
    <property type="term" value="F:DNA binding"/>
    <property type="evidence" value="ECO:0007669"/>
    <property type="project" value="UniProtKB-KW"/>
</dbReference>
<evidence type="ECO:0000256" key="4">
    <source>
        <dbReference type="ARBA" id="ARBA00022723"/>
    </source>
</evidence>
<keyword evidence="8" id="KW-0805">Transcription regulation</keyword>
<evidence type="ECO:0000256" key="7">
    <source>
        <dbReference type="ARBA" id="ARBA00022833"/>
    </source>
</evidence>
<keyword evidence="6 12" id="KW-0863">Zinc-finger</keyword>
<dbReference type="AlphaFoldDB" id="A0A8C5MRT9"/>
<feature type="compositionally biased region" description="Basic and acidic residues" evidence="13">
    <location>
        <begin position="35"/>
        <end position="45"/>
    </location>
</feature>
<evidence type="ECO:0000256" key="5">
    <source>
        <dbReference type="ARBA" id="ARBA00022737"/>
    </source>
</evidence>
<keyword evidence="9" id="KW-0238">DNA-binding</keyword>
<evidence type="ECO:0000256" key="12">
    <source>
        <dbReference type="PROSITE-ProRule" id="PRU00042"/>
    </source>
</evidence>
<dbReference type="Pfam" id="PF00096">
    <property type="entry name" value="zf-C2H2"/>
    <property type="match status" value="5"/>
</dbReference>
<evidence type="ECO:0000256" key="11">
    <source>
        <dbReference type="ARBA" id="ARBA00023242"/>
    </source>
</evidence>
<dbReference type="InterPro" id="IPR036236">
    <property type="entry name" value="Znf_C2H2_sf"/>
</dbReference>
<reference evidence="15" key="2">
    <citation type="submission" date="2025-09" db="UniProtKB">
        <authorList>
            <consortium name="Ensembl"/>
        </authorList>
    </citation>
    <scope>IDENTIFICATION</scope>
</reference>
<dbReference type="GeneTree" id="ENSGT01150000286918"/>
<dbReference type="Ensembl" id="ENSLLET00000017915.1">
    <property type="protein sequence ID" value="ENSLLEP00000017260.1"/>
    <property type="gene ID" value="ENSLLEG00000010957.1"/>
</dbReference>
<evidence type="ECO:0000256" key="1">
    <source>
        <dbReference type="ARBA" id="ARBA00003767"/>
    </source>
</evidence>
<dbReference type="FunFam" id="3.30.160.60:FF:000966">
    <property type="entry name" value="ZFP90 zinc finger protein"/>
    <property type="match status" value="1"/>
</dbReference>
<dbReference type="FunFam" id="3.30.160.60:FF:002716">
    <property type="entry name" value="Zinc finger protein 212"/>
    <property type="match status" value="1"/>
</dbReference>
<dbReference type="InterPro" id="IPR013087">
    <property type="entry name" value="Znf_C2H2_type"/>
</dbReference>
<dbReference type="FunFam" id="3.30.160.60:FF:001465">
    <property type="entry name" value="Zinc finger protein 560"/>
    <property type="match status" value="1"/>
</dbReference>
<evidence type="ECO:0000259" key="14">
    <source>
        <dbReference type="PROSITE" id="PS50157"/>
    </source>
</evidence>
<evidence type="ECO:0000256" key="13">
    <source>
        <dbReference type="SAM" id="MobiDB-lite"/>
    </source>
</evidence>